<dbReference type="AlphaFoldDB" id="A1VT33"/>
<evidence type="ECO:0000313" key="1">
    <source>
        <dbReference type="EMBL" id="ABM38811.1"/>
    </source>
</evidence>
<dbReference type="eggNOG" id="COG4566">
    <property type="taxonomic scope" value="Bacteria"/>
</dbReference>
<organism evidence="1 2">
    <name type="scientific">Polaromonas naphthalenivorans (strain CJ2)</name>
    <dbReference type="NCBI Taxonomy" id="365044"/>
    <lineage>
        <taxon>Bacteria</taxon>
        <taxon>Pseudomonadati</taxon>
        <taxon>Pseudomonadota</taxon>
        <taxon>Betaproteobacteria</taxon>
        <taxon>Burkholderiales</taxon>
        <taxon>Comamonadaceae</taxon>
        <taxon>Polaromonas</taxon>
    </lineage>
</organism>
<gene>
    <name evidence="1" type="ordered locus">Pnap_3514</name>
</gene>
<dbReference type="KEGG" id="pna:Pnap_3514"/>
<protein>
    <submittedName>
        <fullName evidence="1">Response regulator receiver protein</fullName>
    </submittedName>
</protein>
<accession>A1VT33</accession>
<keyword evidence="2" id="KW-1185">Reference proteome</keyword>
<dbReference type="EMBL" id="CP000529">
    <property type="protein sequence ID" value="ABM38811.1"/>
    <property type="molecule type" value="Genomic_DNA"/>
</dbReference>
<sequence>MSHFQFSLTKAPAMSFTLYRRPGGLVFLDDDRDYLEMLGEVMPPDWFVRLFLRPIACIELLQQDCQLRDADAWSQQQIVNRWREGALLIPQILQYWRGDGAARFALAQVAVVDYAMPAMSGLRMLGELTQWPGSRILLTGRADEQLAVSAFNRGLINQFIPKQSPELRLRLIGAIQDLRHQPDKRHQQIWYATLSPAQHALLGDPLIGEALENLMRQQGWTEHVVIGAPFGVLGLDARGNASWLQLEPEENLQELAEIALSQGWNASTVEDIRSGGKLIDLELQLALGDSHQPQPRESLVMRGDARRLYAAIFPISESFSPGLTASYERFLASHGERRLPED</sequence>
<proteinExistence type="predicted"/>
<dbReference type="STRING" id="365044.Pnap_3514"/>
<name>A1VT33_POLNA</name>
<dbReference type="Proteomes" id="UP000000644">
    <property type="component" value="Chromosome"/>
</dbReference>
<dbReference type="HOGENOM" id="CLU_070076_0_0_4"/>
<dbReference type="Gene3D" id="3.40.50.2300">
    <property type="match status" value="1"/>
</dbReference>
<reference evidence="2" key="1">
    <citation type="journal article" date="2009" name="Environ. Microbiol.">
        <title>The genome of Polaromonas naphthalenivorans strain CJ2, isolated from coal tar-contaminated sediment, reveals physiological and metabolic versatility and evolution through extensive horizontal gene transfer.</title>
        <authorList>
            <person name="Yagi J.M."/>
            <person name="Sims D."/>
            <person name="Brettin T."/>
            <person name="Bruce D."/>
            <person name="Madsen E.L."/>
        </authorList>
    </citation>
    <scope>NUCLEOTIDE SEQUENCE [LARGE SCALE GENOMIC DNA]</scope>
    <source>
        <strain evidence="2">CJ2</strain>
    </source>
</reference>
<dbReference type="SUPFAM" id="SSF52172">
    <property type="entry name" value="CheY-like"/>
    <property type="match status" value="1"/>
</dbReference>
<evidence type="ECO:0000313" key="2">
    <source>
        <dbReference type="Proteomes" id="UP000000644"/>
    </source>
</evidence>
<dbReference type="InterPro" id="IPR011006">
    <property type="entry name" value="CheY-like_superfamily"/>
</dbReference>